<dbReference type="Proteomes" id="UP000649573">
    <property type="component" value="Unassembled WGS sequence"/>
</dbReference>
<dbReference type="InterPro" id="IPR011576">
    <property type="entry name" value="Pyridox_Oxase_N"/>
</dbReference>
<organism evidence="3 4">
    <name type="scientific">Lentzea flava</name>
    <dbReference type="NCBI Taxonomy" id="103732"/>
    <lineage>
        <taxon>Bacteria</taxon>
        <taxon>Bacillati</taxon>
        <taxon>Actinomycetota</taxon>
        <taxon>Actinomycetes</taxon>
        <taxon>Pseudonocardiales</taxon>
        <taxon>Pseudonocardiaceae</taxon>
        <taxon>Lentzea</taxon>
    </lineage>
</organism>
<protein>
    <recommendedName>
        <fullName evidence="2">Pyridoxamine 5'-phosphate oxidase N-terminal domain-containing protein</fullName>
    </recommendedName>
</protein>
<dbReference type="EMBL" id="BMRE01000013">
    <property type="protein sequence ID" value="GGU40090.1"/>
    <property type="molecule type" value="Genomic_DNA"/>
</dbReference>
<dbReference type="NCBIfam" id="TIGR04023">
    <property type="entry name" value="PPOX_MSMEG_5819"/>
    <property type="match status" value="1"/>
</dbReference>
<sequence length="158" mass="17440">MFTDEEIAYLRSQPLARLATVGEDGQPDVVPLSFDYDGAHFWVGGVGSQVLHTRKFRNITAGRRKVSLVIDDLVSFDPFIARAIRVYGIADDPVERLGLIGPGTYSRITPTAAWAWNMAGEPAGETWYEPRRITMRAGPSTPPNHPTERRTAGRAADD</sequence>
<keyword evidence="4" id="KW-1185">Reference proteome</keyword>
<proteinExistence type="predicted"/>
<feature type="region of interest" description="Disordered" evidence="1">
    <location>
        <begin position="134"/>
        <end position="158"/>
    </location>
</feature>
<evidence type="ECO:0000259" key="2">
    <source>
        <dbReference type="Pfam" id="PF01243"/>
    </source>
</evidence>
<evidence type="ECO:0000313" key="4">
    <source>
        <dbReference type="Proteomes" id="UP000649573"/>
    </source>
</evidence>
<evidence type="ECO:0000256" key="1">
    <source>
        <dbReference type="SAM" id="MobiDB-lite"/>
    </source>
</evidence>
<dbReference type="RefSeq" id="WP_189254795.1">
    <property type="nucleotide sequence ID" value="NZ_BMRE01000013.1"/>
</dbReference>
<accession>A0ABQ2ULI0</accession>
<dbReference type="InterPro" id="IPR012349">
    <property type="entry name" value="Split_barrel_FMN-bd"/>
</dbReference>
<dbReference type="Gene3D" id="2.30.110.10">
    <property type="entry name" value="Electron Transport, Fmn-binding Protein, Chain A"/>
    <property type="match status" value="1"/>
</dbReference>
<dbReference type="Pfam" id="PF01243">
    <property type="entry name" value="PNPOx_N"/>
    <property type="match status" value="1"/>
</dbReference>
<name>A0ABQ2ULI0_9PSEU</name>
<comment type="caution">
    <text evidence="3">The sequence shown here is derived from an EMBL/GenBank/DDBJ whole genome shotgun (WGS) entry which is preliminary data.</text>
</comment>
<feature type="compositionally biased region" description="Basic and acidic residues" evidence="1">
    <location>
        <begin position="146"/>
        <end position="158"/>
    </location>
</feature>
<dbReference type="InterPro" id="IPR024031">
    <property type="entry name" value="MSMEG_5819/OxyR"/>
</dbReference>
<reference evidence="4" key="1">
    <citation type="journal article" date="2019" name="Int. J. Syst. Evol. Microbiol.">
        <title>The Global Catalogue of Microorganisms (GCM) 10K type strain sequencing project: providing services to taxonomists for standard genome sequencing and annotation.</title>
        <authorList>
            <consortium name="The Broad Institute Genomics Platform"/>
            <consortium name="The Broad Institute Genome Sequencing Center for Infectious Disease"/>
            <person name="Wu L."/>
            <person name="Ma J."/>
        </authorList>
    </citation>
    <scope>NUCLEOTIDE SEQUENCE [LARGE SCALE GENOMIC DNA]</scope>
    <source>
        <strain evidence="4">JCM 3296</strain>
    </source>
</reference>
<evidence type="ECO:0000313" key="3">
    <source>
        <dbReference type="EMBL" id="GGU40090.1"/>
    </source>
</evidence>
<gene>
    <name evidence="3" type="ORF">GCM10010178_35600</name>
</gene>
<feature type="domain" description="Pyridoxamine 5'-phosphate oxidase N-terminal" evidence="2">
    <location>
        <begin position="4"/>
        <end position="88"/>
    </location>
</feature>
<dbReference type="SUPFAM" id="SSF50475">
    <property type="entry name" value="FMN-binding split barrel"/>
    <property type="match status" value="1"/>
</dbReference>